<dbReference type="AlphaFoldDB" id="A0A7W6BZR7"/>
<reference evidence="4 5" key="1">
    <citation type="submission" date="2020-08" db="EMBL/GenBank/DDBJ databases">
        <title>Genomic Encyclopedia of Type Strains, Phase IV (KMG-IV): sequencing the most valuable type-strain genomes for metagenomic binning, comparative biology and taxonomic classification.</title>
        <authorList>
            <person name="Goeker M."/>
        </authorList>
    </citation>
    <scope>NUCLEOTIDE SEQUENCE [LARGE SCALE GENOMIC DNA]</scope>
    <source>
        <strain evidence="4 5">DSM 25024</strain>
    </source>
</reference>
<dbReference type="InterPro" id="IPR011033">
    <property type="entry name" value="PRC_barrel-like_sf"/>
</dbReference>
<feature type="signal peptide" evidence="2">
    <location>
        <begin position="1"/>
        <end position="20"/>
    </location>
</feature>
<gene>
    <name evidence="4" type="ORF">GGR05_001916</name>
</gene>
<keyword evidence="2" id="KW-0732">Signal</keyword>
<dbReference type="InterPro" id="IPR027275">
    <property type="entry name" value="PRC-brl_dom"/>
</dbReference>
<name>A0A7W6BZR7_9HYPH</name>
<feature type="region of interest" description="Disordered" evidence="1">
    <location>
        <begin position="24"/>
        <end position="44"/>
    </location>
</feature>
<dbReference type="Pfam" id="PF05239">
    <property type="entry name" value="PRC"/>
    <property type="match status" value="1"/>
</dbReference>
<feature type="chain" id="PRO_5031289653" evidence="2">
    <location>
        <begin position="21"/>
        <end position="160"/>
    </location>
</feature>
<keyword evidence="5" id="KW-1185">Reference proteome</keyword>
<dbReference type="PANTHER" id="PTHR36505">
    <property type="entry name" value="BLR1072 PROTEIN"/>
    <property type="match status" value="1"/>
</dbReference>
<dbReference type="OrthoDB" id="7876889at2"/>
<evidence type="ECO:0000259" key="3">
    <source>
        <dbReference type="Pfam" id="PF05239"/>
    </source>
</evidence>
<evidence type="ECO:0000256" key="2">
    <source>
        <dbReference type="SAM" id="SignalP"/>
    </source>
</evidence>
<dbReference type="Proteomes" id="UP000531216">
    <property type="component" value="Unassembled WGS sequence"/>
</dbReference>
<accession>A0A7W6BZR7</accession>
<proteinExistence type="predicted"/>
<protein>
    <submittedName>
        <fullName evidence="4">Sporulation protein YlmC with PRC-barrel domain</fullName>
    </submittedName>
</protein>
<dbReference type="RefSeq" id="WP_090960972.1">
    <property type="nucleotide sequence ID" value="NZ_FOOA01000003.1"/>
</dbReference>
<dbReference type="SUPFAM" id="SSF50346">
    <property type="entry name" value="PRC-barrel domain"/>
    <property type="match status" value="1"/>
</dbReference>
<comment type="caution">
    <text evidence="4">The sequence shown here is derived from an EMBL/GenBank/DDBJ whole genome shotgun (WGS) entry which is preliminary data.</text>
</comment>
<dbReference type="Gene3D" id="2.30.30.240">
    <property type="entry name" value="PRC-barrel domain"/>
    <property type="match status" value="1"/>
</dbReference>
<sequence>MKSFVLAAGLATLMTGAALAQTSTTTTTGGTMAPAATTTTTPATGTAGGPFYTVQAPASGQMAMSHLASDLDDKDVYGANNEKIGEIEDFVINSDGTVAAAVIEVGGFLGIGEKDVLVNFSELQMAMDGNNMRISAPTLTREALTNAPDTDLDTVFPDHD</sequence>
<feature type="domain" description="PRC-barrel" evidence="3">
    <location>
        <begin position="67"/>
        <end position="124"/>
    </location>
</feature>
<organism evidence="4 5">
    <name type="scientific">Aureimonas phyllosphaerae</name>
    <dbReference type="NCBI Taxonomy" id="1166078"/>
    <lineage>
        <taxon>Bacteria</taxon>
        <taxon>Pseudomonadati</taxon>
        <taxon>Pseudomonadota</taxon>
        <taxon>Alphaproteobacteria</taxon>
        <taxon>Hyphomicrobiales</taxon>
        <taxon>Aurantimonadaceae</taxon>
        <taxon>Aureimonas</taxon>
    </lineage>
</organism>
<dbReference type="PANTHER" id="PTHR36505:SF1">
    <property type="entry name" value="BLR1072 PROTEIN"/>
    <property type="match status" value="1"/>
</dbReference>
<evidence type="ECO:0000313" key="5">
    <source>
        <dbReference type="Proteomes" id="UP000531216"/>
    </source>
</evidence>
<evidence type="ECO:0000256" key="1">
    <source>
        <dbReference type="SAM" id="MobiDB-lite"/>
    </source>
</evidence>
<dbReference type="EMBL" id="JACIDO010000003">
    <property type="protein sequence ID" value="MBB3935772.1"/>
    <property type="molecule type" value="Genomic_DNA"/>
</dbReference>
<evidence type="ECO:0000313" key="4">
    <source>
        <dbReference type="EMBL" id="MBB3935772.1"/>
    </source>
</evidence>